<dbReference type="CDD" id="cd16917">
    <property type="entry name" value="HATPase_UhpB-NarQ-NarX-like"/>
    <property type="match status" value="1"/>
</dbReference>
<evidence type="ECO:0000259" key="10">
    <source>
        <dbReference type="PROSITE" id="PS50109"/>
    </source>
</evidence>
<evidence type="ECO:0000256" key="4">
    <source>
        <dbReference type="ARBA" id="ARBA00022553"/>
    </source>
</evidence>
<dbReference type="EC" id="2.7.13.3" evidence="3"/>
<dbReference type="PANTHER" id="PTHR24421">
    <property type="entry name" value="NITRATE/NITRITE SENSOR PROTEIN NARX-RELATED"/>
    <property type="match status" value="1"/>
</dbReference>
<dbReference type="Gene3D" id="6.10.340.10">
    <property type="match status" value="1"/>
</dbReference>
<keyword evidence="9" id="KW-1133">Transmembrane helix</keyword>
<dbReference type="GO" id="GO:0046983">
    <property type="term" value="F:protein dimerization activity"/>
    <property type="evidence" value="ECO:0007669"/>
    <property type="project" value="InterPro"/>
</dbReference>
<dbReference type="CDD" id="cd06225">
    <property type="entry name" value="HAMP"/>
    <property type="match status" value="1"/>
</dbReference>
<comment type="subcellular location">
    <subcellularLocation>
        <location evidence="2">Membrane</location>
    </subcellularLocation>
</comment>
<evidence type="ECO:0000256" key="7">
    <source>
        <dbReference type="ARBA" id="ARBA00023012"/>
    </source>
</evidence>
<evidence type="ECO:0000256" key="8">
    <source>
        <dbReference type="SAM" id="MobiDB-lite"/>
    </source>
</evidence>
<accession>A0A0D6JK09</accession>
<name>A0A0D6JK09_9HYPH</name>
<dbReference type="SMART" id="SM00304">
    <property type="entry name" value="HAMP"/>
    <property type="match status" value="1"/>
</dbReference>
<evidence type="ECO:0000256" key="1">
    <source>
        <dbReference type="ARBA" id="ARBA00000085"/>
    </source>
</evidence>
<feature type="region of interest" description="Disordered" evidence="8">
    <location>
        <begin position="117"/>
        <end position="137"/>
    </location>
</feature>
<dbReference type="InterPro" id="IPR005467">
    <property type="entry name" value="His_kinase_dom"/>
</dbReference>
<organism evidence="12 13">
    <name type="scientific">Candidatus Filomicrobium marinum</name>
    <dbReference type="NCBI Taxonomy" id="1608628"/>
    <lineage>
        <taxon>Bacteria</taxon>
        <taxon>Pseudomonadati</taxon>
        <taxon>Pseudomonadota</taxon>
        <taxon>Alphaproteobacteria</taxon>
        <taxon>Hyphomicrobiales</taxon>
        <taxon>Hyphomicrobiaceae</taxon>
        <taxon>Filomicrobium</taxon>
    </lineage>
</organism>
<dbReference type="EMBL" id="LN829119">
    <property type="protein sequence ID" value="CPR21970.1"/>
    <property type="molecule type" value="Genomic_DNA"/>
</dbReference>
<dbReference type="Proteomes" id="UP000033187">
    <property type="component" value="Chromosome 1"/>
</dbReference>
<gene>
    <name evidence="12" type="ORF">YBN1229_v1_3403</name>
</gene>
<keyword evidence="4" id="KW-0597">Phosphoprotein</keyword>
<dbReference type="Gene3D" id="3.30.565.10">
    <property type="entry name" value="Histidine kinase-like ATPase, C-terminal domain"/>
    <property type="match status" value="1"/>
</dbReference>
<dbReference type="SMART" id="SM00387">
    <property type="entry name" value="HATPase_c"/>
    <property type="match status" value="1"/>
</dbReference>
<feature type="domain" description="Histidine kinase" evidence="10">
    <location>
        <begin position="284"/>
        <end position="488"/>
    </location>
</feature>
<feature type="domain" description="HAMP" evidence="11">
    <location>
        <begin position="209"/>
        <end position="261"/>
    </location>
</feature>
<dbReference type="Gene3D" id="1.20.5.1930">
    <property type="match status" value="1"/>
</dbReference>
<dbReference type="PROSITE" id="PS50109">
    <property type="entry name" value="HIS_KIN"/>
    <property type="match status" value="1"/>
</dbReference>
<comment type="catalytic activity">
    <reaction evidence="1">
        <text>ATP + protein L-histidine = ADP + protein N-phospho-L-histidine.</text>
        <dbReference type="EC" id="2.7.13.3"/>
    </reaction>
</comment>
<dbReference type="GO" id="GO:0000155">
    <property type="term" value="F:phosphorelay sensor kinase activity"/>
    <property type="evidence" value="ECO:0007669"/>
    <property type="project" value="InterPro"/>
</dbReference>
<evidence type="ECO:0000256" key="2">
    <source>
        <dbReference type="ARBA" id="ARBA00004370"/>
    </source>
</evidence>
<dbReference type="OrthoDB" id="9797605at2"/>
<dbReference type="PROSITE" id="PS50885">
    <property type="entry name" value="HAMP"/>
    <property type="match status" value="1"/>
</dbReference>
<evidence type="ECO:0000259" key="11">
    <source>
        <dbReference type="PROSITE" id="PS50885"/>
    </source>
</evidence>
<dbReference type="PANTHER" id="PTHR24421:SF58">
    <property type="entry name" value="SIGNAL TRANSDUCTION HISTIDINE-PROTEIN KINASE_PHOSPHATASE UHPB"/>
    <property type="match status" value="1"/>
</dbReference>
<dbReference type="AlphaFoldDB" id="A0A0D6JK09"/>
<dbReference type="InterPro" id="IPR050482">
    <property type="entry name" value="Sensor_HK_TwoCompSys"/>
</dbReference>
<dbReference type="InterPro" id="IPR036890">
    <property type="entry name" value="HATPase_C_sf"/>
</dbReference>
<protein>
    <recommendedName>
        <fullName evidence="3">histidine kinase</fullName>
        <ecNumber evidence="3">2.7.13.3</ecNumber>
    </recommendedName>
</protein>
<dbReference type="Pfam" id="PF16448">
    <property type="entry name" value="LapD_MoxY_N"/>
    <property type="match status" value="1"/>
</dbReference>
<evidence type="ECO:0000256" key="5">
    <source>
        <dbReference type="ARBA" id="ARBA00022679"/>
    </source>
</evidence>
<sequence length="504" mass="56441">MILTASESESKGGAELLPSLIKRLQNLWYRRPVRTQILIAFLAVTVVTSLFACFLKVLDAGNRTRIEMRASMDLAESFVRETARSLLNETEARNLLQTLEAQLKHLRHVRIEVVRANGERGPSKNRPPQEPSNEREPASVPRWFIEMVRPPANRFNVPIRVENQPIATVLIQGEPSDEIAEVWNDYRTMLLLWIGTNLLMLSALYVVLGRILDPLVGLAGAMKRLEHGHSAVRVEPPKVRELRMIADHFNQLAAALDAVNAENSRLCRDLITVQEEERRQIASELHDEVGPCLFGIMVNASSIEQYAQPLPEKISSEIASRISEIRTISDRLKSINRRLLKKLRPIALGRITLKELITKLSTEFELRHPNIRFSTITNDLQLSYGESIDLTIYRCIQEGITNALRHANPKNIVVQLAHETITGPDGEAAYSQISLNIRDDGEGIRDPAPNGFGLATMRERVRALNGTFSLSGNWPSGTAIDITVPAGRSTGEKRLAAEFFGNRA</sequence>
<dbReference type="KEGG" id="fil:BN1229_v1_2512"/>
<evidence type="ECO:0000256" key="6">
    <source>
        <dbReference type="ARBA" id="ARBA00022777"/>
    </source>
</evidence>
<proteinExistence type="predicted"/>
<dbReference type="Pfam" id="PF07730">
    <property type="entry name" value="HisKA_3"/>
    <property type="match status" value="1"/>
</dbReference>
<keyword evidence="13" id="KW-1185">Reference proteome</keyword>
<dbReference type="GO" id="GO:0016020">
    <property type="term" value="C:membrane"/>
    <property type="evidence" value="ECO:0007669"/>
    <property type="project" value="UniProtKB-SubCell"/>
</dbReference>
<dbReference type="InterPro" id="IPR032244">
    <property type="entry name" value="LapD_MoxY_N"/>
</dbReference>
<dbReference type="RefSeq" id="WP_046478392.1">
    <property type="nucleotide sequence ID" value="NZ_LN829118.1"/>
</dbReference>
<evidence type="ECO:0000313" key="12">
    <source>
        <dbReference type="EMBL" id="CPR21970.1"/>
    </source>
</evidence>
<dbReference type="SUPFAM" id="SSF55874">
    <property type="entry name" value="ATPase domain of HSP90 chaperone/DNA topoisomerase II/histidine kinase"/>
    <property type="match status" value="1"/>
</dbReference>
<keyword evidence="5" id="KW-0808">Transferase</keyword>
<feature type="transmembrane region" description="Helical" evidence="9">
    <location>
        <begin position="37"/>
        <end position="58"/>
    </location>
</feature>
<dbReference type="InterPro" id="IPR003660">
    <property type="entry name" value="HAMP_dom"/>
</dbReference>
<dbReference type="InterPro" id="IPR011712">
    <property type="entry name" value="Sig_transdc_His_kin_sub3_dim/P"/>
</dbReference>
<keyword evidence="9" id="KW-0472">Membrane</keyword>
<dbReference type="Pfam" id="PF00672">
    <property type="entry name" value="HAMP"/>
    <property type="match status" value="1"/>
</dbReference>
<keyword evidence="7" id="KW-0902">Two-component regulatory system</keyword>
<dbReference type="Pfam" id="PF02518">
    <property type="entry name" value="HATPase_c"/>
    <property type="match status" value="1"/>
</dbReference>
<dbReference type="InterPro" id="IPR003594">
    <property type="entry name" value="HATPase_dom"/>
</dbReference>
<evidence type="ECO:0000313" key="13">
    <source>
        <dbReference type="Proteomes" id="UP000033187"/>
    </source>
</evidence>
<keyword evidence="9" id="KW-0812">Transmembrane</keyword>
<evidence type="ECO:0000256" key="9">
    <source>
        <dbReference type="SAM" id="Phobius"/>
    </source>
</evidence>
<evidence type="ECO:0000256" key="3">
    <source>
        <dbReference type="ARBA" id="ARBA00012438"/>
    </source>
</evidence>
<dbReference type="KEGG" id="fiy:BN1229_v1_3403"/>
<keyword evidence="6 12" id="KW-0418">Kinase</keyword>
<feature type="transmembrane region" description="Helical" evidence="9">
    <location>
        <begin position="190"/>
        <end position="208"/>
    </location>
</feature>
<reference evidence="13" key="1">
    <citation type="submission" date="2015-02" db="EMBL/GenBank/DDBJ databases">
        <authorList>
            <person name="Chooi Y.-H."/>
        </authorList>
    </citation>
    <scope>NUCLEOTIDE SEQUENCE [LARGE SCALE GENOMIC DNA]</scope>
    <source>
        <strain evidence="13">strain Y</strain>
    </source>
</reference>